<evidence type="ECO:0000256" key="2">
    <source>
        <dbReference type="ARBA" id="ARBA00022448"/>
    </source>
</evidence>
<evidence type="ECO:0000256" key="4">
    <source>
        <dbReference type="ARBA" id="ARBA00022692"/>
    </source>
</evidence>
<evidence type="ECO:0000256" key="5">
    <source>
        <dbReference type="ARBA" id="ARBA00022927"/>
    </source>
</evidence>
<feature type="transmembrane region" description="Helical" evidence="10">
    <location>
        <begin position="141"/>
        <end position="165"/>
    </location>
</feature>
<dbReference type="GO" id="GO:0032977">
    <property type="term" value="F:membrane insertase activity"/>
    <property type="evidence" value="ECO:0007669"/>
    <property type="project" value="InterPro"/>
</dbReference>
<reference evidence="12 13" key="1">
    <citation type="journal article" date="2015" name="Nature">
        <title>rRNA introns, odd ribosomes, and small enigmatic genomes across a large radiation of phyla.</title>
        <authorList>
            <person name="Brown C.T."/>
            <person name="Hug L.A."/>
            <person name="Thomas B.C."/>
            <person name="Sharon I."/>
            <person name="Castelle C.J."/>
            <person name="Singh A."/>
            <person name="Wilkins M.J."/>
            <person name="Williams K.H."/>
            <person name="Banfield J.F."/>
        </authorList>
    </citation>
    <scope>NUCLEOTIDE SEQUENCE [LARGE SCALE GENOMIC DNA]</scope>
</reference>
<dbReference type="NCBIfam" id="TIGR03592">
    <property type="entry name" value="yidC_oxa1_cterm"/>
    <property type="match status" value="1"/>
</dbReference>
<keyword evidence="4 9" id="KW-0812">Transmembrane</keyword>
<evidence type="ECO:0000313" key="13">
    <source>
        <dbReference type="Proteomes" id="UP000034175"/>
    </source>
</evidence>
<evidence type="ECO:0000256" key="7">
    <source>
        <dbReference type="ARBA" id="ARBA00023136"/>
    </source>
</evidence>
<evidence type="ECO:0000256" key="10">
    <source>
        <dbReference type="SAM" id="Phobius"/>
    </source>
</evidence>
<evidence type="ECO:0000256" key="1">
    <source>
        <dbReference type="ARBA" id="ARBA00004651"/>
    </source>
</evidence>
<evidence type="ECO:0000259" key="11">
    <source>
        <dbReference type="Pfam" id="PF02096"/>
    </source>
</evidence>
<evidence type="ECO:0000256" key="3">
    <source>
        <dbReference type="ARBA" id="ARBA00022475"/>
    </source>
</evidence>
<keyword evidence="7 10" id="KW-0472">Membrane</keyword>
<comment type="caution">
    <text evidence="12">The sequence shown here is derived from an EMBL/GenBank/DDBJ whole genome shotgun (WGS) entry which is preliminary data.</text>
</comment>
<dbReference type="PANTHER" id="PTHR12428:SF65">
    <property type="entry name" value="CYTOCHROME C OXIDASE ASSEMBLY PROTEIN COX18, MITOCHONDRIAL"/>
    <property type="match status" value="1"/>
</dbReference>
<dbReference type="Proteomes" id="UP000034175">
    <property type="component" value="Unassembled WGS sequence"/>
</dbReference>
<dbReference type="GO" id="GO:0015031">
    <property type="term" value="P:protein transport"/>
    <property type="evidence" value="ECO:0007669"/>
    <property type="project" value="UniProtKB-KW"/>
</dbReference>
<dbReference type="GO" id="GO:0005886">
    <property type="term" value="C:plasma membrane"/>
    <property type="evidence" value="ECO:0007669"/>
    <property type="project" value="UniProtKB-SubCell"/>
</dbReference>
<dbReference type="PANTHER" id="PTHR12428">
    <property type="entry name" value="OXA1"/>
    <property type="match status" value="1"/>
</dbReference>
<organism evidence="12 13">
    <name type="scientific">Candidatus Magasanikbacteria bacterium GW2011_GWA2_46_17</name>
    <dbReference type="NCBI Taxonomy" id="1619042"/>
    <lineage>
        <taxon>Bacteria</taxon>
        <taxon>Candidatus Magasanikiibacteriota</taxon>
    </lineage>
</organism>
<keyword evidence="8" id="KW-0143">Chaperone</keyword>
<feature type="transmembrane region" description="Helical" evidence="10">
    <location>
        <begin position="30"/>
        <end position="48"/>
    </location>
</feature>
<keyword evidence="5" id="KW-0653">Protein transport</keyword>
<feature type="transmembrane region" description="Helical" evidence="10">
    <location>
        <begin position="98"/>
        <end position="121"/>
    </location>
</feature>
<keyword evidence="3" id="KW-1003">Cell membrane</keyword>
<dbReference type="InterPro" id="IPR047196">
    <property type="entry name" value="YidC_ALB_C"/>
</dbReference>
<evidence type="ECO:0000256" key="8">
    <source>
        <dbReference type="ARBA" id="ARBA00023186"/>
    </source>
</evidence>
<dbReference type="CDD" id="cd20070">
    <property type="entry name" value="5TM_YidC_Alb3"/>
    <property type="match status" value="1"/>
</dbReference>
<evidence type="ECO:0000256" key="6">
    <source>
        <dbReference type="ARBA" id="ARBA00022989"/>
    </source>
</evidence>
<dbReference type="Pfam" id="PF02096">
    <property type="entry name" value="60KD_IMP"/>
    <property type="match status" value="1"/>
</dbReference>
<dbReference type="EMBL" id="LCMA01000004">
    <property type="protein sequence ID" value="KKU27135.1"/>
    <property type="molecule type" value="Genomic_DNA"/>
</dbReference>
<keyword evidence="6 10" id="KW-1133">Transmembrane helix</keyword>
<comment type="similarity">
    <text evidence="9">Belongs to the OXA1/ALB3/YidC family.</text>
</comment>
<dbReference type="AlphaFoldDB" id="A0A0G1S1R9"/>
<dbReference type="InterPro" id="IPR028055">
    <property type="entry name" value="YidC/Oxa/ALB_C"/>
</dbReference>
<keyword evidence="2" id="KW-0813">Transport</keyword>
<accession>A0A0G1S1R9</accession>
<proteinExistence type="inferred from homology"/>
<sequence>MSSLFTAILYKPIFNLFVGLYNLLPGHDVGLVILIITLLVRLLLYPLTTSMTKAQKAMQELQPKLDDIKKTYADDKQKQSQAIMELYKNNKVNPFASCLPMVVQIIILIALWKVLMAGLASQNLAEMLYPFVQNPGRINPISFGLFDLSKPNIILAILAGAAQFWQAKMMSRQQPPRQAGAGGKDENMMAMMNKQMLYMMPILTVIFGISLPAGLTLYWFFSTLLMGFQQMYLFRKRNGGDGGVVEGKVVEEKK</sequence>
<dbReference type="GO" id="GO:0051205">
    <property type="term" value="P:protein insertion into membrane"/>
    <property type="evidence" value="ECO:0007669"/>
    <property type="project" value="TreeGrafter"/>
</dbReference>
<feature type="domain" description="Membrane insertase YidC/Oxa/ALB C-terminal" evidence="11">
    <location>
        <begin position="30"/>
        <end position="233"/>
    </location>
</feature>
<evidence type="ECO:0000313" key="12">
    <source>
        <dbReference type="EMBL" id="KKU27135.1"/>
    </source>
</evidence>
<evidence type="ECO:0000256" key="9">
    <source>
        <dbReference type="RuleBase" id="RU003945"/>
    </source>
</evidence>
<feature type="transmembrane region" description="Helical" evidence="10">
    <location>
        <begin position="197"/>
        <end position="221"/>
    </location>
</feature>
<name>A0A0G1S1R9_9BACT</name>
<dbReference type="InterPro" id="IPR001708">
    <property type="entry name" value="YidC/ALB3/OXA1/COX18"/>
</dbReference>
<protein>
    <submittedName>
        <fullName evidence="12">Membrane protein insertase, YidC/Oxa1 family</fullName>
    </submittedName>
</protein>
<gene>
    <name evidence="12" type="ORF">UX39_C0004G0013</name>
</gene>
<comment type="subcellular location">
    <subcellularLocation>
        <location evidence="1">Cell membrane</location>
        <topology evidence="1">Multi-pass membrane protein</topology>
    </subcellularLocation>
    <subcellularLocation>
        <location evidence="9">Membrane</location>
        <topology evidence="9">Multi-pass membrane protein</topology>
    </subcellularLocation>
</comment>